<dbReference type="EMBL" id="LN714486">
    <property type="protein sequence ID" value="CEL69669.1"/>
    <property type="molecule type" value="Genomic_DNA"/>
</dbReference>
<dbReference type="AlphaFoldDB" id="F0VMK1"/>
<dbReference type="Proteomes" id="UP000007494">
    <property type="component" value="Chromosome XI"/>
</dbReference>
<dbReference type="RefSeq" id="XP_003884975.1">
    <property type="nucleotide sequence ID" value="XM_003884926.1"/>
</dbReference>
<dbReference type="OrthoDB" id="360649at2759"/>
<proteinExistence type="predicted"/>
<gene>
    <name evidence="3" type="ORF">BN1204_053740</name>
    <name evidence="2" type="ORF">NCLIV_053740</name>
</gene>
<dbReference type="InParanoid" id="F0VMK1"/>
<reference evidence="2" key="1">
    <citation type="submission" date="2011-02" db="EMBL/GenBank/DDBJ databases">
        <authorList>
            <person name="Aslett M."/>
        </authorList>
    </citation>
    <scope>NUCLEOTIDE SEQUENCE</scope>
    <source>
        <strain evidence="2">Liverpool</strain>
    </source>
</reference>
<organism evidence="2 4">
    <name type="scientific">Neospora caninum (strain Liverpool)</name>
    <dbReference type="NCBI Taxonomy" id="572307"/>
    <lineage>
        <taxon>Eukaryota</taxon>
        <taxon>Sar</taxon>
        <taxon>Alveolata</taxon>
        <taxon>Apicomplexa</taxon>
        <taxon>Conoidasida</taxon>
        <taxon>Coccidia</taxon>
        <taxon>Eucoccidiorida</taxon>
        <taxon>Eimeriorina</taxon>
        <taxon>Sarcocystidae</taxon>
        <taxon>Neospora</taxon>
    </lineage>
</organism>
<feature type="compositionally biased region" description="Low complexity" evidence="1">
    <location>
        <begin position="1"/>
        <end position="35"/>
    </location>
</feature>
<reference evidence="4" key="3">
    <citation type="journal article" date="2012" name="PLoS Pathog.">
        <title>Comparative genomics of the apicomplexan parasites Toxoplasma gondii and Neospora caninum: Coccidia differing in host range and transmission strategy.</title>
        <authorList>
            <person name="Reid A.J."/>
            <person name="Vermont S.J."/>
            <person name="Cotton J.A."/>
            <person name="Harris D."/>
            <person name="Hill-Cawthorne G.A."/>
            <person name="Konen-Waisman S."/>
            <person name="Latham S.M."/>
            <person name="Mourier T."/>
            <person name="Norton R."/>
            <person name="Quail M.A."/>
            <person name="Sanders M."/>
            <person name="Shanmugam D."/>
            <person name="Sohal A."/>
            <person name="Wasmuth J.D."/>
            <person name="Brunk B."/>
            <person name="Grigg M.E."/>
            <person name="Howard J.C."/>
            <person name="Parkinson J."/>
            <person name="Roos D.S."/>
            <person name="Trees A.J."/>
            <person name="Berriman M."/>
            <person name="Pain A."/>
            <person name="Wastling J.M."/>
        </authorList>
    </citation>
    <scope>NUCLEOTIDE SEQUENCE [LARGE SCALE GENOMIC DNA]</scope>
    <source>
        <strain evidence="4">Liverpool</strain>
    </source>
</reference>
<evidence type="ECO:0000313" key="4">
    <source>
        <dbReference type="Proteomes" id="UP000007494"/>
    </source>
</evidence>
<reference evidence="3" key="4">
    <citation type="journal article" date="2015" name="PLoS ONE">
        <title>Comprehensive Evaluation of Toxoplasma gondii VEG and Neospora caninum LIV Genomes with Tachyzoite Stage Transcriptome and Proteome Defines Novel Transcript Features.</title>
        <authorList>
            <person name="Ramaprasad A."/>
            <person name="Mourier T."/>
            <person name="Naeem R."/>
            <person name="Malas T.B."/>
            <person name="Moussa E."/>
            <person name="Panigrahi A."/>
            <person name="Vermont S.J."/>
            <person name="Otto T.D."/>
            <person name="Wastling J."/>
            <person name="Pain A."/>
        </authorList>
    </citation>
    <scope>NUCLEOTIDE SEQUENCE</scope>
    <source>
        <strain evidence="3">Liverpool</strain>
    </source>
</reference>
<feature type="compositionally biased region" description="Basic and acidic residues" evidence="1">
    <location>
        <begin position="359"/>
        <end position="371"/>
    </location>
</feature>
<dbReference type="FunCoup" id="F0VMK1">
    <property type="interactions" value="2"/>
</dbReference>
<evidence type="ECO:0000256" key="1">
    <source>
        <dbReference type="SAM" id="MobiDB-lite"/>
    </source>
</evidence>
<accession>F0VMK1</accession>
<reference evidence="2" key="2">
    <citation type="submission" date="2011-03" db="EMBL/GenBank/DDBJ databases">
        <title>Comparative genomics and transcriptomics of Neospora caninum and Toxoplasma gondii.</title>
        <authorList>
            <person name="Reid A.J."/>
            <person name="Sohal A."/>
            <person name="Harris D."/>
            <person name="Quail M."/>
            <person name="Sanders M."/>
            <person name="Berriman M."/>
            <person name="Wastling J.M."/>
            <person name="Pain A."/>
        </authorList>
    </citation>
    <scope>NUCLEOTIDE SEQUENCE</scope>
    <source>
        <strain evidence="2">Liverpool</strain>
    </source>
</reference>
<dbReference type="GeneID" id="13446664"/>
<evidence type="ECO:0000313" key="3">
    <source>
        <dbReference type="EMBL" id="CEL69669.1"/>
    </source>
</evidence>
<keyword evidence="4" id="KW-1185">Reference proteome</keyword>
<dbReference type="eggNOG" id="ENOG502SVDM">
    <property type="taxonomic scope" value="Eukaryota"/>
</dbReference>
<name>F0VMK1_NEOCL</name>
<feature type="region of interest" description="Disordered" evidence="1">
    <location>
        <begin position="271"/>
        <end position="291"/>
    </location>
</feature>
<sequence>MDKTGTTSGSLCSLSSLKSSSPPSTSSSLRVSGPGCTPLHGESLRGEAPSSVPACWRREPVILCPPNKAPVVRVEQMHVQQQGKRKRQHVPLPVAPQGSSWTGLPSQGTGGVCAPSRPACWCLPCVKPRCRSFASSSASAKVESAAAPSVSSSLPSPAASSGRFRSAVHQEMIVAMTRTHLQNLLLKRFGTFKTQECRILGKPAFSAVVLKAWASWLVDQNLCLDGEAGFRLAYAPPPPAVLKNPKVRELMATDLEVHWLMTKLTNQNTAAVSGVSPASERASTDLASDPDAERRIQMVKKADNVPQPHFPSVLKMDHPQFPYEPYELEKLRDLYGVLLKWPYREGGQVPSVAARRAEMERKREERVRRGEEEEGAREESEEVAGQLEVTTGCSDSYVYAPSEMETGLYREH</sequence>
<evidence type="ECO:0000313" key="2">
    <source>
        <dbReference type="EMBL" id="CBZ54947.1"/>
    </source>
</evidence>
<protein>
    <submittedName>
        <fullName evidence="2">Uncharacterized protein</fullName>
    </submittedName>
</protein>
<feature type="region of interest" description="Disordered" evidence="1">
    <location>
        <begin position="81"/>
        <end position="103"/>
    </location>
</feature>
<feature type="compositionally biased region" description="Acidic residues" evidence="1">
    <location>
        <begin position="372"/>
        <end position="382"/>
    </location>
</feature>
<dbReference type="VEuPathDB" id="ToxoDB:NCLIV_053740"/>
<feature type="region of interest" description="Disordered" evidence="1">
    <location>
        <begin position="1"/>
        <end position="50"/>
    </location>
</feature>
<dbReference type="EMBL" id="FR823392">
    <property type="protein sequence ID" value="CBZ54947.1"/>
    <property type="molecule type" value="Genomic_DNA"/>
</dbReference>
<feature type="region of interest" description="Disordered" evidence="1">
    <location>
        <begin position="359"/>
        <end position="389"/>
    </location>
</feature>